<feature type="transmembrane region" description="Helical" evidence="6">
    <location>
        <begin position="114"/>
        <end position="133"/>
    </location>
</feature>
<feature type="domain" description="Dynamin N-terminal" evidence="7">
    <location>
        <begin position="554"/>
        <end position="715"/>
    </location>
</feature>
<dbReference type="PANTHER" id="PTHR10465">
    <property type="entry name" value="TRANSMEMBRANE GTPASE FZO1"/>
    <property type="match status" value="1"/>
</dbReference>
<dbReference type="PANTHER" id="PTHR10465:SF0">
    <property type="entry name" value="SARCALUMENIN"/>
    <property type="match status" value="1"/>
</dbReference>
<feature type="transmembrane region" description="Helical" evidence="6">
    <location>
        <begin position="202"/>
        <end position="222"/>
    </location>
</feature>
<evidence type="ECO:0000256" key="3">
    <source>
        <dbReference type="ARBA" id="ARBA00022801"/>
    </source>
</evidence>
<dbReference type="AlphaFoldDB" id="A0A1M7N1N2"/>
<protein>
    <submittedName>
        <fullName evidence="8">Dynamin family protein</fullName>
    </submittedName>
</protein>
<dbReference type="EMBL" id="FRCP01000024">
    <property type="protein sequence ID" value="SHM97474.1"/>
    <property type="molecule type" value="Genomic_DNA"/>
</dbReference>
<keyword evidence="6" id="KW-1133">Transmembrane helix</keyword>
<dbReference type="GO" id="GO:0003924">
    <property type="term" value="F:GTPase activity"/>
    <property type="evidence" value="ECO:0007669"/>
    <property type="project" value="InterPro"/>
</dbReference>
<proteinExistence type="predicted"/>
<dbReference type="Pfam" id="PF00350">
    <property type="entry name" value="Dynamin_N"/>
    <property type="match status" value="1"/>
</dbReference>
<dbReference type="InterPro" id="IPR027094">
    <property type="entry name" value="Mitofusin_fam"/>
</dbReference>
<feature type="transmembrane region" description="Helical" evidence="6">
    <location>
        <begin position="139"/>
        <end position="159"/>
    </location>
</feature>
<dbReference type="Proteomes" id="UP000184038">
    <property type="component" value="Unassembled WGS sequence"/>
</dbReference>
<feature type="transmembrane region" description="Helical" evidence="6">
    <location>
        <begin position="6"/>
        <end position="25"/>
    </location>
</feature>
<dbReference type="GO" id="GO:0005525">
    <property type="term" value="F:GTP binding"/>
    <property type="evidence" value="ECO:0007669"/>
    <property type="project" value="UniProtKB-KW"/>
</dbReference>
<evidence type="ECO:0000256" key="6">
    <source>
        <dbReference type="SAM" id="Phobius"/>
    </source>
</evidence>
<evidence type="ECO:0000256" key="2">
    <source>
        <dbReference type="ARBA" id="ARBA00022741"/>
    </source>
</evidence>
<accession>A0A1M7N1N2</accession>
<evidence type="ECO:0000256" key="5">
    <source>
        <dbReference type="ARBA" id="ARBA00023136"/>
    </source>
</evidence>
<comment type="subcellular location">
    <subcellularLocation>
        <location evidence="1">Membrane</location>
    </subcellularLocation>
</comment>
<feature type="transmembrane region" description="Helical" evidence="6">
    <location>
        <begin position="32"/>
        <end position="52"/>
    </location>
</feature>
<evidence type="ECO:0000256" key="1">
    <source>
        <dbReference type="ARBA" id="ARBA00004370"/>
    </source>
</evidence>
<keyword evidence="2" id="KW-0547">Nucleotide-binding</keyword>
<feature type="transmembrane region" description="Helical" evidence="6">
    <location>
        <begin position="86"/>
        <end position="107"/>
    </location>
</feature>
<evidence type="ECO:0000259" key="7">
    <source>
        <dbReference type="Pfam" id="PF00350"/>
    </source>
</evidence>
<keyword evidence="9" id="KW-1185">Reference proteome</keyword>
<keyword evidence="5 6" id="KW-0472">Membrane</keyword>
<dbReference type="GO" id="GO:0008053">
    <property type="term" value="P:mitochondrial fusion"/>
    <property type="evidence" value="ECO:0007669"/>
    <property type="project" value="TreeGrafter"/>
</dbReference>
<sequence length="853" mass="99002">MIQMIIGIVVIVCIIGIISFVLSIIRGILKFLWDNIGVIITLIVIGGVFMYFKQAEQPLAFLGNSVNNIKNGIWSFVYENTIFNGIWIHLLIMLCTWIIVSLVFSIFTGNSSRMLITSACSIVALVTALALRTDEFGTFGLFLEMILSVSILRIYCINIRKKIGLVDEIEEVLLHIEKDTLQVAVLTIVSVSQFVIKNANSFFNTHIPYFWVTEVIILYILIKELKWYYHTFRGYWFLKKYMKKAQLFHYEDFSKSEQLDYLNNQEEYITSVINLLIRKKCMYLLPMGNRLYMNRSLYRYFEKSITLNKTSKEIADRMNIDLKQYSFDDIYKLMFYMVKGFEMDFKENKDVKAKKIAQGDVSTVEFSNMRYSIEKHPVLLEDEEIREKYIAALNYLVRNNNINNELWDVKLAEFCKVFAVPPTIAYEGKEAVEFFSKVIKKREGLLKIVKKDYSYLLLLESVYFENLLSNNPLSYQKIEDNFETLRIKRIHRDFIYKYIKHMYLEGEIDKAECLLENTIEFNSTIKFNCREVLEYVHYNVMNDERYVILPQYHVAVCATMSAGKSTFINALLGMDFIPAKNEACTAKVTTIRNNDNINKLIGYYVRKDGSKVYSNSIDGSVLEKWNGDADVEETILEGNMEEISCDKGILVMHDTPGTNNSADTSHHDKTIEFLKSNDSNLIIYLINAEYISAKDSEILLKEIQEIHKNRKTQFVFALNKIDCFDDGGDESLIDIMQRLKEQLVDYGFVNPSIFPMSANAARLFKLVIKGKELSRREKRNLRNLFEYFSSMNAMDAILNVNTSMLKKVLESKEIKNDRVITIDDDEYSYAQIIKALHNTGVPALEAWLSQCID</sequence>
<gene>
    <name evidence="8" type="ORF">SAMN02746066_04171</name>
</gene>
<name>A0A1M7N1N2_9FIRM</name>
<organism evidence="8 9">
    <name type="scientific">Anaerosporobacter mobilis DSM 15930</name>
    <dbReference type="NCBI Taxonomy" id="1120996"/>
    <lineage>
        <taxon>Bacteria</taxon>
        <taxon>Bacillati</taxon>
        <taxon>Bacillota</taxon>
        <taxon>Clostridia</taxon>
        <taxon>Lachnospirales</taxon>
        <taxon>Lachnospiraceae</taxon>
        <taxon>Anaerosporobacter</taxon>
    </lineage>
</organism>
<dbReference type="GO" id="GO:0016020">
    <property type="term" value="C:membrane"/>
    <property type="evidence" value="ECO:0007669"/>
    <property type="project" value="UniProtKB-SubCell"/>
</dbReference>
<keyword evidence="6" id="KW-0812">Transmembrane</keyword>
<dbReference type="InterPro" id="IPR045063">
    <property type="entry name" value="Dynamin_N"/>
</dbReference>
<evidence type="ECO:0000313" key="9">
    <source>
        <dbReference type="Proteomes" id="UP000184038"/>
    </source>
</evidence>
<dbReference type="InterPro" id="IPR027417">
    <property type="entry name" value="P-loop_NTPase"/>
</dbReference>
<dbReference type="OrthoDB" id="9816479at2"/>
<keyword evidence="4" id="KW-0342">GTP-binding</keyword>
<dbReference type="Gene3D" id="3.40.50.300">
    <property type="entry name" value="P-loop containing nucleotide triphosphate hydrolases"/>
    <property type="match status" value="1"/>
</dbReference>
<dbReference type="SUPFAM" id="SSF52540">
    <property type="entry name" value="P-loop containing nucleoside triphosphate hydrolases"/>
    <property type="match status" value="1"/>
</dbReference>
<evidence type="ECO:0000313" key="8">
    <source>
        <dbReference type="EMBL" id="SHM97474.1"/>
    </source>
</evidence>
<dbReference type="STRING" id="1120996.SAMN02746066_04171"/>
<reference evidence="8 9" key="1">
    <citation type="submission" date="2016-11" db="EMBL/GenBank/DDBJ databases">
        <authorList>
            <person name="Jaros S."/>
            <person name="Januszkiewicz K."/>
            <person name="Wedrychowicz H."/>
        </authorList>
    </citation>
    <scope>NUCLEOTIDE SEQUENCE [LARGE SCALE GENOMIC DNA]</scope>
    <source>
        <strain evidence="8 9">DSM 15930</strain>
    </source>
</reference>
<evidence type="ECO:0000256" key="4">
    <source>
        <dbReference type="ARBA" id="ARBA00023134"/>
    </source>
</evidence>
<keyword evidence="3" id="KW-0378">Hydrolase</keyword>